<dbReference type="EMBL" id="KB203566">
    <property type="protein sequence ID" value="ESO84076.1"/>
    <property type="molecule type" value="Genomic_DNA"/>
</dbReference>
<keyword evidence="2 5" id="KW-0812">Transmembrane</keyword>
<feature type="transmembrane region" description="Helical" evidence="5">
    <location>
        <begin position="146"/>
        <end position="168"/>
    </location>
</feature>
<dbReference type="Proteomes" id="UP000030746">
    <property type="component" value="Unassembled WGS sequence"/>
</dbReference>
<evidence type="ECO:0000256" key="5">
    <source>
        <dbReference type="SAM" id="Phobius"/>
    </source>
</evidence>
<dbReference type="OMA" id="LDLMGHN"/>
<evidence type="ECO:0000256" key="2">
    <source>
        <dbReference type="ARBA" id="ARBA00022692"/>
    </source>
</evidence>
<feature type="domain" description="Major facilitator superfamily (MFS) profile" evidence="6">
    <location>
        <begin position="48"/>
        <end position="460"/>
    </location>
</feature>
<dbReference type="SUPFAM" id="SSF103473">
    <property type="entry name" value="MFS general substrate transporter"/>
    <property type="match status" value="1"/>
</dbReference>
<accession>V3ZT52</accession>
<feature type="transmembrane region" description="Helical" evidence="5">
    <location>
        <begin position="348"/>
        <end position="364"/>
    </location>
</feature>
<keyword evidence="3 5" id="KW-1133">Transmembrane helix</keyword>
<dbReference type="GO" id="GO:0097037">
    <property type="term" value="P:heme export"/>
    <property type="evidence" value="ECO:0007669"/>
    <property type="project" value="TreeGrafter"/>
</dbReference>
<feature type="transmembrane region" description="Helical" evidence="5">
    <location>
        <begin position="315"/>
        <end position="336"/>
    </location>
</feature>
<sequence>MRLIDEKPRCKYTEELQGIDLPNIETSELNGTISSNSGIHVCKRRWAILCLFSLYSMHNAYQFVHMNIISNIMIRYYNESLPDDDNVKAMYVDWLASLYMLIYPLFILPGLWLLNRYGIKMNIIFGVTLNCLASWIKCVAVQPDRFYILLIAQILNGLSNIFVTSFPPQISAVWFGADEVSFATALGVLANQLGIAIGLIVPPMLVPNSDNLDDINLGLGIMFYAGAAIATLIFLLILISIENKPELPPSYAQLAIIKGIKTVDYRHSFKILIQQPSFIFISISYGLITGVYFAIETLLNNIILYYYQNEVVNASRIGLVIILAGIVSSILAGLWLDKFKTYKRTSVALYWLSTLSMVLFTFTIDQNQIWIVFITAGILGFFGTAFLPVGYEFAAELTYPEPDGISSGVLTAMANLCGLIFTLGLRIVISDYGVLQSNIAVIVIFVIGGIVTMCIKPDYKRQTVEENRGTL</sequence>
<evidence type="ECO:0000313" key="7">
    <source>
        <dbReference type="EMBL" id="ESO84076.1"/>
    </source>
</evidence>
<dbReference type="GO" id="GO:0020037">
    <property type="term" value="F:heme binding"/>
    <property type="evidence" value="ECO:0007669"/>
    <property type="project" value="TreeGrafter"/>
</dbReference>
<feature type="transmembrane region" description="Helical" evidence="5">
    <location>
        <begin position="276"/>
        <end position="295"/>
    </location>
</feature>
<dbReference type="CTD" id="20236701"/>
<evidence type="ECO:0000313" key="8">
    <source>
        <dbReference type="Proteomes" id="UP000030746"/>
    </source>
</evidence>
<dbReference type="Gene3D" id="1.20.1250.20">
    <property type="entry name" value="MFS general substrate transporter like domains"/>
    <property type="match status" value="2"/>
</dbReference>
<evidence type="ECO:0000256" key="3">
    <source>
        <dbReference type="ARBA" id="ARBA00022989"/>
    </source>
</evidence>
<dbReference type="InterPro" id="IPR011701">
    <property type="entry name" value="MFS"/>
</dbReference>
<dbReference type="InterPro" id="IPR049680">
    <property type="entry name" value="FLVCR1-2_SLC49-like"/>
</dbReference>
<protein>
    <recommendedName>
        <fullName evidence="6">Major facilitator superfamily (MFS) profile domain-containing protein</fullName>
    </recommendedName>
</protein>
<keyword evidence="4 5" id="KW-0472">Membrane</keyword>
<name>V3ZT52_LOTGI</name>
<dbReference type="HOGENOM" id="CLU_023132_0_1_1"/>
<gene>
    <name evidence="7" type="ORF">LOTGIDRAFT_155394</name>
</gene>
<organism evidence="7 8">
    <name type="scientific">Lottia gigantea</name>
    <name type="common">Giant owl limpet</name>
    <dbReference type="NCBI Taxonomy" id="225164"/>
    <lineage>
        <taxon>Eukaryota</taxon>
        <taxon>Metazoa</taxon>
        <taxon>Spiralia</taxon>
        <taxon>Lophotrochozoa</taxon>
        <taxon>Mollusca</taxon>
        <taxon>Gastropoda</taxon>
        <taxon>Patellogastropoda</taxon>
        <taxon>Lottioidea</taxon>
        <taxon>Lottiidae</taxon>
        <taxon>Lottia</taxon>
    </lineage>
</organism>
<dbReference type="GO" id="GO:0015232">
    <property type="term" value="F:heme transmembrane transporter activity"/>
    <property type="evidence" value="ECO:0007669"/>
    <property type="project" value="TreeGrafter"/>
</dbReference>
<feature type="transmembrane region" description="Helical" evidence="5">
    <location>
        <begin position="94"/>
        <end position="114"/>
    </location>
</feature>
<dbReference type="Pfam" id="PF07690">
    <property type="entry name" value="MFS_1"/>
    <property type="match status" value="1"/>
</dbReference>
<dbReference type="KEGG" id="lgi:LOTGIDRAFT_155394"/>
<dbReference type="OrthoDB" id="422206at2759"/>
<dbReference type="GO" id="GO:0016020">
    <property type="term" value="C:membrane"/>
    <property type="evidence" value="ECO:0007669"/>
    <property type="project" value="UniProtKB-SubCell"/>
</dbReference>
<feature type="transmembrane region" description="Helical" evidence="5">
    <location>
        <begin position="46"/>
        <end position="74"/>
    </location>
</feature>
<dbReference type="InterPro" id="IPR036259">
    <property type="entry name" value="MFS_trans_sf"/>
</dbReference>
<dbReference type="PROSITE" id="PS50850">
    <property type="entry name" value="MFS"/>
    <property type="match status" value="1"/>
</dbReference>
<evidence type="ECO:0000256" key="1">
    <source>
        <dbReference type="ARBA" id="ARBA00004141"/>
    </source>
</evidence>
<reference evidence="7 8" key="1">
    <citation type="journal article" date="2013" name="Nature">
        <title>Insights into bilaterian evolution from three spiralian genomes.</title>
        <authorList>
            <person name="Simakov O."/>
            <person name="Marletaz F."/>
            <person name="Cho S.J."/>
            <person name="Edsinger-Gonzales E."/>
            <person name="Havlak P."/>
            <person name="Hellsten U."/>
            <person name="Kuo D.H."/>
            <person name="Larsson T."/>
            <person name="Lv J."/>
            <person name="Arendt D."/>
            <person name="Savage R."/>
            <person name="Osoegawa K."/>
            <person name="de Jong P."/>
            <person name="Grimwood J."/>
            <person name="Chapman J.A."/>
            <person name="Shapiro H."/>
            <person name="Aerts A."/>
            <person name="Otillar R.P."/>
            <person name="Terry A.Y."/>
            <person name="Boore J.L."/>
            <person name="Grigoriev I.V."/>
            <person name="Lindberg D.R."/>
            <person name="Seaver E.C."/>
            <person name="Weisblat D.A."/>
            <person name="Putnam N.H."/>
            <person name="Rokhsar D.S."/>
        </authorList>
    </citation>
    <scope>NUCLEOTIDE SEQUENCE [LARGE SCALE GENOMIC DNA]</scope>
</reference>
<feature type="transmembrane region" description="Helical" evidence="5">
    <location>
        <begin position="435"/>
        <end position="455"/>
    </location>
</feature>
<evidence type="ECO:0000259" key="6">
    <source>
        <dbReference type="PROSITE" id="PS50850"/>
    </source>
</evidence>
<dbReference type="RefSeq" id="XP_009065204.1">
    <property type="nucleotide sequence ID" value="XM_009066956.1"/>
</dbReference>
<feature type="transmembrane region" description="Helical" evidence="5">
    <location>
        <begin position="221"/>
        <end position="241"/>
    </location>
</feature>
<feature type="transmembrane region" description="Helical" evidence="5">
    <location>
        <begin position="180"/>
        <end position="201"/>
    </location>
</feature>
<dbReference type="AlphaFoldDB" id="V3ZT52"/>
<feature type="transmembrane region" description="Helical" evidence="5">
    <location>
        <begin position="370"/>
        <end position="393"/>
    </location>
</feature>
<proteinExistence type="predicted"/>
<keyword evidence="8" id="KW-1185">Reference proteome</keyword>
<evidence type="ECO:0000256" key="4">
    <source>
        <dbReference type="ARBA" id="ARBA00023136"/>
    </source>
</evidence>
<dbReference type="PANTHER" id="PTHR10924:SF4">
    <property type="entry name" value="GH15861P"/>
    <property type="match status" value="1"/>
</dbReference>
<dbReference type="PANTHER" id="PTHR10924">
    <property type="entry name" value="MAJOR FACILITATOR SUPERFAMILY PROTEIN-RELATED"/>
    <property type="match status" value="1"/>
</dbReference>
<feature type="transmembrane region" description="Helical" evidence="5">
    <location>
        <begin position="405"/>
        <end position="429"/>
    </location>
</feature>
<dbReference type="InterPro" id="IPR020846">
    <property type="entry name" value="MFS_dom"/>
</dbReference>
<comment type="subcellular location">
    <subcellularLocation>
        <location evidence="1">Membrane</location>
        <topology evidence="1">Multi-pass membrane protein</topology>
    </subcellularLocation>
</comment>
<dbReference type="GeneID" id="20236701"/>